<accession>A0A7V8FRK9</accession>
<keyword evidence="5 7" id="KW-1133">Transmembrane helix</keyword>
<reference evidence="10" key="1">
    <citation type="journal article" date="2020" name="MBio">
        <title>Horizontal gene transfer to a defensive symbiont with a reduced genome amongst a multipartite beetle microbiome.</title>
        <authorList>
            <person name="Waterworth S.C."/>
            <person name="Florez L.V."/>
            <person name="Rees E.R."/>
            <person name="Hertweck C."/>
            <person name="Kaltenpoth M."/>
            <person name="Kwan J.C."/>
        </authorList>
    </citation>
    <scope>NUCLEOTIDE SEQUENCE [LARGE SCALE GENOMIC DNA]</scope>
</reference>
<evidence type="ECO:0000256" key="5">
    <source>
        <dbReference type="ARBA" id="ARBA00022989"/>
    </source>
</evidence>
<keyword evidence="4 7" id="KW-0812">Transmembrane</keyword>
<dbReference type="GO" id="GO:0005886">
    <property type="term" value="C:plasma membrane"/>
    <property type="evidence" value="ECO:0007669"/>
    <property type="project" value="UniProtKB-SubCell"/>
</dbReference>
<evidence type="ECO:0000256" key="3">
    <source>
        <dbReference type="ARBA" id="ARBA00022475"/>
    </source>
</evidence>
<name>A0A7V8FRK9_9BURK</name>
<dbReference type="GO" id="GO:0055085">
    <property type="term" value="P:transmembrane transport"/>
    <property type="evidence" value="ECO:0007669"/>
    <property type="project" value="InterPro"/>
</dbReference>
<sequence>MSTPLASPLFVPVAWLATARRAGAWALRHPGLVLAAAYLVLAAIATVAPAWLTGYDPLAADPLAAQFGSSAEHWLGTDQLGRDIYARIVHGARYSLLISAGAMLLATVAGTVLGLLAGLARGALDEFITRFLDVVSAFPDLLLALMLISFTGAGTVNLVFALGVASVPRFARVVRAQTFVVTESGYVEQARTLGLSPWVLVWRHVLPHAVAQVPILATIGLGTAIIGTAGLSFLGMGPQPPAAEWGLMLAEGRNYLYNAWWIAVWPGVAITLTVIAVSALGRYWQARFEGRETA</sequence>
<protein>
    <submittedName>
        <fullName evidence="9">Glutathione transport system permease protein GsiD</fullName>
    </submittedName>
</protein>
<proteinExistence type="inferred from homology"/>
<feature type="transmembrane region" description="Helical" evidence="7">
    <location>
        <begin position="141"/>
        <end position="165"/>
    </location>
</feature>
<dbReference type="Pfam" id="PF00528">
    <property type="entry name" value="BPD_transp_1"/>
    <property type="match status" value="1"/>
</dbReference>
<dbReference type="CDD" id="cd06261">
    <property type="entry name" value="TM_PBP2"/>
    <property type="match status" value="1"/>
</dbReference>
<evidence type="ECO:0000256" key="2">
    <source>
        <dbReference type="ARBA" id="ARBA00022448"/>
    </source>
</evidence>
<evidence type="ECO:0000313" key="10">
    <source>
        <dbReference type="Proteomes" id="UP000461670"/>
    </source>
</evidence>
<comment type="caution">
    <text evidence="9">The sequence shown here is derived from an EMBL/GenBank/DDBJ whole genome shotgun (WGS) entry which is preliminary data.</text>
</comment>
<comment type="similarity">
    <text evidence="7">Belongs to the binding-protein-dependent transport system permease family.</text>
</comment>
<dbReference type="Proteomes" id="UP000461670">
    <property type="component" value="Unassembled WGS sequence"/>
</dbReference>
<keyword evidence="3" id="KW-1003">Cell membrane</keyword>
<keyword evidence="2 7" id="KW-0813">Transport</keyword>
<dbReference type="Gene3D" id="1.10.3720.10">
    <property type="entry name" value="MetI-like"/>
    <property type="match status" value="1"/>
</dbReference>
<dbReference type="PANTHER" id="PTHR43386:SF25">
    <property type="entry name" value="PEPTIDE ABC TRANSPORTER PERMEASE PROTEIN"/>
    <property type="match status" value="1"/>
</dbReference>
<feature type="transmembrane region" description="Helical" evidence="7">
    <location>
        <begin position="255"/>
        <end position="281"/>
    </location>
</feature>
<dbReference type="EMBL" id="WNDQ01000005">
    <property type="protein sequence ID" value="KAF1023366.1"/>
    <property type="molecule type" value="Genomic_DNA"/>
</dbReference>
<evidence type="ECO:0000256" key="1">
    <source>
        <dbReference type="ARBA" id="ARBA00004651"/>
    </source>
</evidence>
<keyword evidence="6 7" id="KW-0472">Membrane</keyword>
<dbReference type="SUPFAM" id="SSF161098">
    <property type="entry name" value="MetI-like"/>
    <property type="match status" value="1"/>
</dbReference>
<evidence type="ECO:0000256" key="6">
    <source>
        <dbReference type="ARBA" id="ARBA00023136"/>
    </source>
</evidence>
<feature type="transmembrane region" description="Helical" evidence="7">
    <location>
        <begin position="31"/>
        <end position="52"/>
    </location>
</feature>
<dbReference type="InterPro" id="IPR050366">
    <property type="entry name" value="BP-dependent_transpt_permease"/>
</dbReference>
<dbReference type="PROSITE" id="PS50928">
    <property type="entry name" value="ABC_TM1"/>
    <property type="match status" value="1"/>
</dbReference>
<dbReference type="AlphaFoldDB" id="A0A7V8FRK9"/>
<evidence type="ECO:0000256" key="7">
    <source>
        <dbReference type="RuleBase" id="RU363032"/>
    </source>
</evidence>
<feature type="transmembrane region" description="Helical" evidence="7">
    <location>
        <begin position="213"/>
        <end position="235"/>
    </location>
</feature>
<evidence type="ECO:0000313" key="9">
    <source>
        <dbReference type="EMBL" id="KAF1023366.1"/>
    </source>
</evidence>
<feature type="transmembrane region" description="Helical" evidence="7">
    <location>
        <begin position="96"/>
        <end position="121"/>
    </location>
</feature>
<dbReference type="InterPro" id="IPR000515">
    <property type="entry name" value="MetI-like"/>
</dbReference>
<organism evidence="9 10">
    <name type="scientific">Paracidovorax wautersii</name>
    <dbReference type="NCBI Taxonomy" id="1177982"/>
    <lineage>
        <taxon>Bacteria</taxon>
        <taxon>Pseudomonadati</taxon>
        <taxon>Pseudomonadota</taxon>
        <taxon>Betaproteobacteria</taxon>
        <taxon>Burkholderiales</taxon>
        <taxon>Comamonadaceae</taxon>
        <taxon>Paracidovorax</taxon>
    </lineage>
</organism>
<dbReference type="PANTHER" id="PTHR43386">
    <property type="entry name" value="OLIGOPEPTIDE TRANSPORT SYSTEM PERMEASE PROTEIN APPC"/>
    <property type="match status" value="1"/>
</dbReference>
<comment type="subcellular location">
    <subcellularLocation>
        <location evidence="1 7">Cell membrane</location>
        <topology evidence="1 7">Multi-pass membrane protein</topology>
    </subcellularLocation>
</comment>
<feature type="domain" description="ABC transmembrane type-1" evidence="8">
    <location>
        <begin position="92"/>
        <end position="281"/>
    </location>
</feature>
<gene>
    <name evidence="9" type="primary">gsiD_3</name>
    <name evidence="9" type="ORF">GAK30_00569</name>
</gene>
<evidence type="ECO:0000259" key="8">
    <source>
        <dbReference type="PROSITE" id="PS50928"/>
    </source>
</evidence>
<dbReference type="InterPro" id="IPR035906">
    <property type="entry name" value="MetI-like_sf"/>
</dbReference>
<evidence type="ECO:0000256" key="4">
    <source>
        <dbReference type="ARBA" id="ARBA00022692"/>
    </source>
</evidence>